<dbReference type="InterPro" id="IPR027065">
    <property type="entry name" value="Lon_Prtase"/>
</dbReference>
<dbReference type="GO" id="GO:0004176">
    <property type="term" value="F:ATP-dependent peptidase activity"/>
    <property type="evidence" value="ECO:0007669"/>
    <property type="project" value="UniProtKB-UniRule"/>
</dbReference>
<dbReference type="Pfam" id="PF20436">
    <property type="entry name" value="LonB_AAA-LID"/>
    <property type="match status" value="1"/>
</dbReference>
<dbReference type="InterPro" id="IPR008269">
    <property type="entry name" value="Lon_proteolytic"/>
</dbReference>
<dbReference type="PANTHER" id="PTHR10046">
    <property type="entry name" value="ATP DEPENDENT LON PROTEASE FAMILY MEMBER"/>
    <property type="match status" value="1"/>
</dbReference>
<evidence type="ECO:0000313" key="5">
    <source>
        <dbReference type="EMBL" id="KZD12597.1"/>
    </source>
</evidence>
<keyword evidence="1 2" id="KW-0645">Protease</keyword>
<comment type="catalytic activity">
    <reaction evidence="2">
        <text>Hydrolysis of proteins in presence of ATP.</text>
        <dbReference type="EC" id="3.4.21.53"/>
    </reaction>
</comment>
<dbReference type="InterPro" id="IPR046843">
    <property type="entry name" value="LonB_AAA-LID"/>
</dbReference>
<dbReference type="GO" id="GO:0005524">
    <property type="term" value="F:ATP binding"/>
    <property type="evidence" value="ECO:0007669"/>
    <property type="project" value="InterPro"/>
</dbReference>
<evidence type="ECO:0000256" key="2">
    <source>
        <dbReference type="PROSITE-ProRule" id="PRU01122"/>
    </source>
</evidence>
<dbReference type="STRING" id="580166.AUP43_04420"/>
<dbReference type="GO" id="GO:0006508">
    <property type="term" value="P:proteolysis"/>
    <property type="evidence" value="ECO:0007669"/>
    <property type="project" value="UniProtKB-KW"/>
</dbReference>
<dbReference type="GO" id="GO:0004252">
    <property type="term" value="F:serine-type endopeptidase activity"/>
    <property type="evidence" value="ECO:0007669"/>
    <property type="project" value="UniProtKB-UniRule"/>
</dbReference>
<dbReference type="PROSITE" id="PS51786">
    <property type="entry name" value="LON_PROTEOLYTIC"/>
    <property type="match status" value="1"/>
</dbReference>
<name>A0A154WGF6_9PROT</name>
<dbReference type="InterPro" id="IPR020568">
    <property type="entry name" value="Ribosomal_Su5_D2-typ_SF"/>
</dbReference>
<dbReference type="AlphaFoldDB" id="A0A154WGF6"/>
<dbReference type="Gene3D" id="3.40.50.300">
    <property type="entry name" value="P-loop containing nucleotide triphosphate hydrolases"/>
    <property type="match status" value="2"/>
</dbReference>
<dbReference type="EC" id="3.4.21.53" evidence="2"/>
<evidence type="ECO:0000256" key="3">
    <source>
        <dbReference type="SAM" id="Coils"/>
    </source>
</evidence>
<feature type="active site" evidence="2">
    <location>
        <position position="686"/>
    </location>
</feature>
<feature type="domain" description="Lon proteolytic" evidence="4">
    <location>
        <begin position="553"/>
        <end position="749"/>
    </location>
</feature>
<dbReference type="Pfam" id="PF05362">
    <property type="entry name" value="Lon_C"/>
    <property type="match status" value="1"/>
</dbReference>
<feature type="coiled-coil region" evidence="3">
    <location>
        <begin position="468"/>
        <end position="495"/>
    </location>
</feature>
<keyword evidence="2" id="KW-0378">Hydrolase</keyword>
<evidence type="ECO:0000313" key="6">
    <source>
        <dbReference type="Proteomes" id="UP000076400"/>
    </source>
</evidence>
<evidence type="ECO:0000256" key="1">
    <source>
        <dbReference type="ARBA" id="ARBA00022670"/>
    </source>
</evidence>
<dbReference type="EMBL" id="LPXN01000013">
    <property type="protein sequence ID" value="KZD12597.1"/>
    <property type="molecule type" value="Genomic_DNA"/>
</dbReference>
<dbReference type="Proteomes" id="UP000076400">
    <property type="component" value="Unassembled WGS sequence"/>
</dbReference>
<accession>A0A154WGF6</accession>
<keyword evidence="3" id="KW-0175">Coiled coil</keyword>
<dbReference type="GO" id="GO:0030163">
    <property type="term" value="P:protein catabolic process"/>
    <property type="evidence" value="ECO:0007669"/>
    <property type="project" value="InterPro"/>
</dbReference>
<gene>
    <name evidence="5" type="ORF">AUP43_04420</name>
</gene>
<dbReference type="SUPFAM" id="SSF54211">
    <property type="entry name" value="Ribosomal protein S5 domain 2-like"/>
    <property type="match status" value="1"/>
</dbReference>
<dbReference type="InterPro" id="IPR041699">
    <property type="entry name" value="AAA_32"/>
</dbReference>
<dbReference type="Gene3D" id="1.10.8.60">
    <property type="match status" value="1"/>
</dbReference>
<sequence>MAVRELPADSVGLPRFAPSGDAHATAFDFTSHRRAREALGFALGIDDLGFNVFVLGEDRSGRMTATLQYLEQAMAARPAPNDWVILNNFRHPHEPLSFRLPAGQGKAFRSRMGELIRQIVTALQSAFSGEDYQRQIQQGGEHIQGEVNARLAALREKARAAGLDIVQTEQGITVTALASEDTKEGQESPPLPEEKQTAARALLEELGQVNRWAGERQQEMARQVRDLNRRLADGALTGPVDAVMAEFGMIEGLRRWLIEMRQDMQDNLEAFRAPKEGERRPALMYAERRYAVNLFVDHAEAGHPAVVLEANPTYENLFGRIEYRQAPGSMETDFTLVRPGSLHRANGGGVLVLRAEALAADPNAWNFLKGALRDRCIRIEERYRANAVPVSGAPHPRPIPLDLKVVIVGAPHWYYTFFTADPAFQAYFKVKADIDADMPAVPENIACYSALIRDMASSNHVSLDEAAIARLLGEASRLAANREKLTAQFERIEDIVTEAAHLPGAAPQGGQPPLLGLAAIEAAIANRRHRNARVEDRMQESIARGTLMIDTQGAVIGQVNALVVRDLGDYAFGAPSRVTASASVGRKGVTNIERDVALGGPIQQKGVMVLQGFLAGHFAQKHPLSFNCSITFEQSYGGVEGDSASLAELVAILSDLSELPVRQDRAITGSVNQHGQAQAIGGAHHKIEGFFRTCLERGPLTGTQGVVIPQANEPNLVLDSAVADAVAEGRFHIWSVGHIDAVLPLFLDRPAEEVYALAHAKLETFDRLLRQREEQAGD</sequence>
<proteinExistence type="inferred from homology"/>
<protein>
    <recommendedName>
        <fullName evidence="2">endopeptidase La</fullName>
        <ecNumber evidence="2">3.4.21.53</ecNumber>
    </recommendedName>
</protein>
<dbReference type="Gene3D" id="3.30.230.10">
    <property type="match status" value="1"/>
</dbReference>
<evidence type="ECO:0000259" key="4">
    <source>
        <dbReference type="PROSITE" id="PS51786"/>
    </source>
</evidence>
<dbReference type="Pfam" id="PF13654">
    <property type="entry name" value="AAA_32"/>
    <property type="match status" value="1"/>
</dbReference>
<keyword evidence="2" id="KW-0720">Serine protease</keyword>
<dbReference type="InterPro" id="IPR046844">
    <property type="entry name" value="Lon-like_helical"/>
</dbReference>
<dbReference type="Pfam" id="PF20437">
    <property type="entry name" value="LonC_helical"/>
    <property type="match status" value="1"/>
</dbReference>
<dbReference type="OrthoDB" id="9758568at2"/>
<dbReference type="RefSeq" id="WP_067551838.1">
    <property type="nucleotide sequence ID" value="NZ_LPXN01000013.1"/>
</dbReference>
<comment type="similarity">
    <text evidence="2">Belongs to the peptidase S16 family.</text>
</comment>
<organism evidence="5 6">
    <name type="scientific">Oceanibaculum pacificum</name>
    <dbReference type="NCBI Taxonomy" id="580166"/>
    <lineage>
        <taxon>Bacteria</taxon>
        <taxon>Pseudomonadati</taxon>
        <taxon>Pseudomonadota</taxon>
        <taxon>Alphaproteobacteria</taxon>
        <taxon>Rhodospirillales</taxon>
        <taxon>Oceanibaculaceae</taxon>
        <taxon>Oceanibaculum</taxon>
    </lineage>
</organism>
<keyword evidence="6" id="KW-1185">Reference proteome</keyword>
<feature type="active site" evidence="2">
    <location>
        <position position="643"/>
    </location>
</feature>
<reference evidence="5 6" key="1">
    <citation type="submission" date="2015-12" db="EMBL/GenBank/DDBJ databases">
        <title>Genome sequence of Oceanibaculum pacificum MCCC 1A02656.</title>
        <authorList>
            <person name="Lu L."/>
            <person name="Lai Q."/>
            <person name="Shao Z."/>
            <person name="Qian P."/>
        </authorList>
    </citation>
    <scope>NUCLEOTIDE SEQUENCE [LARGE SCALE GENOMIC DNA]</scope>
    <source>
        <strain evidence="5 6">MCCC 1A02656</strain>
    </source>
</reference>
<comment type="caution">
    <text evidence="5">The sequence shown here is derived from an EMBL/GenBank/DDBJ whole genome shotgun (WGS) entry which is preliminary data.</text>
</comment>
<dbReference type="InterPro" id="IPR014721">
    <property type="entry name" value="Ribsml_uS5_D2-typ_fold_subgr"/>
</dbReference>
<dbReference type="InterPro" id="IPR027417">
    <property type="entry name" value="P-loop_NTPase"/>
</dbReference>